<comment type="caution">
    <text evidence="2">The sequence shown here is derived from an EMBL/GenBank/DDBJ whole genome shotgun (WGS) entry which is preliminary data.</text>
</comment>
<proteinExistence type="predicted"/>
<dbReference type="Proteomes" id="UP001160390">
    <property type="component" value="Unassembled WGS sequence"/>
</dbReference>
<keyword evidence="3" id="KW-1185">Reference proteome</keyword>
<evidence type="ECO:0000313" key="3">
    <source>
        <dbReference type="Proteomes" id="UP001160390"/>
    </source>
</evidence>
<reference evidence="2" key="1">
    <citation type="submission" date="2023-01" db="EMBL/GenBank/DDBJ databases">
        <authorList>
            <person name="Piombo E."/>
        </authorList>
    </citation>
    <scope>NUCLEOTIDE SEQUENCE</scope>
</reference>
<dbReference type="EMBL" id="CABFNP030000930">
    <property type="protein sequence ID" value="CAI6089143.1"/>
    <property type="molecule type" value="Genomic_DNA"/>
</dbReference>
<dbReference type="Gene3D" id="2.60.120.260">
    <property type="entry name" value="Galactose-binding domain-like"/>
    <property type="match status" value="1"/>
</dbReference>
<accession>A0AA35M7F1</accession>
<protein>
    <submittedName>
        <fullName evidence="2">Uncharacterized protein</fullName>
    </submittedName>
</protein>
<dbReference type="PANTHER" id="PTHR36848">
    <property type="entry name" value="DNA-BINDING PROTEIN (PUTATIVE SECRETED PROTEIN)-RELATED"/>
    <property type="match status" value="1"/>
</dbReference>
<dbReference type="InterPro" id="IPR008979">
    <property type="entry name" value="Galactose-bd-like_sf"/>
</dbReference>
<dbReference type="PANTHER" id="PTHR36848:SF2">
    <property type="entry name" value="SECRETED PROTEIN"/>
    <property type="match status" value="1"/>
</dbReference>
<evidence type="ECO:0000313" key="2">
    <source>
        <dbReference type="EMBL" id="CAI6091444.1"/>
    </source>
</evidence>
<gene>
    <name evidence="1" type="ORF">CCHLO57077_00019479</name>
    <name evidence="2" type="ORF">CCHLO57077_00019748</name>
</gene>
<dbReference type="EMBL" id="CABFNP030001142">
    <property type="protein sequence ID" value="CAI6091444.1"/>
    <property type="molecule type" value="Genomic_DNA"/>
</dbReference>
<dbReference type="InterPro" id="IPR053161">
    <property type="entry name" value="Ulvan_degrading_GH"/>
</dbReference>
<dbReference type="AlphaFoldDB" id="A0AA35M7F1"/>
<sequence>MDAAYAADGTLAPEGPAWQALLVESSQNLTIDAAKKLKTWAEAGLPVILSGGMPGFYPFANGTIGDYTRELSSLSDSLTGQYHRGRSAALCRPHRSSSGGEDERKVVHNMVRSGRRQLYLGVFIGCYLRNAVLLQRAWTGERTPVLVYMHDDGMTAIPLRLAGNQTAIIAFSDKLQEELPTPRRHVLSIPSNVLDVKYSPSAGLNLHVGWSDTIGAVCLSDDEKIPLELDLGTQHWEAPADLSDDQIVAVKRNTTHHLRELASWDKIPELVNVSGVGYYNTTFSWPPTNGRVRSGVSTLGAYLNVGRVTHALKIIINGQQLPPVDFFKAEADITPYLQNGEANEVMVVVPTTMWNYLRGILPDLRAAGSTPFPALSGVPLLPMDAGLLGPVTVVPYENMKV</sequence>
<dbReference type="SUPFAM" id="SSF49785">
    <property type="entry name" value="Galactose-binding domain-like"/>
    <property type="match status" value="1"/>
</dbReference>
<name>A0AA35M7F1_9HYPO</name>
<organism evidence="2 3">
    <name type="scientific">Clonostachys chloroleuca</name>
    <dbReference type="NCBI Taxonomy" id="1926264"/>
    <lineage>
        <taxon>Eukaryota</taxon>
        <taxon>Fungi</taxon>
        <taxon>Dikarya</taxon>
        <taxon>Ascomycota</taxon>
        <taxon>Pezizomycotina</taxon>
        <taxon>Sordariomycetes</taxon>
        <taxon>Hypocreomycetidae</taxon>
        <taxon>Hypocreales</taxon>
        <taxon>Bionectriaceae</taxon>
        <taxon>Clonostachys</taxon>
    </lineage>
</organism>
<evidence type="ECO:0000313" key="1">
    <source>
        <dbReference type="EMBL" id="CAI6089143.1"/>
    </source>
</evidence>